<dbReference type="Gene3D" id="3.40.50.200">
    <property type="entry name" value="Peptidase S8/S53 domain"/>
    <property type="match status" value="1"/>
</dbReference>
<dbReference type="GO" id="GO:0006508">
    <property type="term" value="P:proteolysis"/>
    <property type="evidence" value="ECO:0007669"/>
    <property type="project" value="UniProtKB-KW"/>
</dbReference>
<dbReference type="InterPro" id="IPR000209">
    <property type="entry name" value="Peptidase_S8/S53_dom"/>
</dbReference>
<feature type="domain" description="Peptidase S8/S53" evidence="6">
    <location>
        <begin position="80"/>
        <end position="491"/>
    </location>
</feature>
<dbReference type="InterPro" id="IPR036852">
    <property type="entry name" value="Peptidase_S8/S53_dom_sf"/>
</dbReference>
<dbReference type="GO" id="GO:0004252">
    <property type="term" value="F:serine-type endopeptidase activity"/>
    <property type="evidence" value="ECO:0007669"/>
    <property type="project" value="UniProtKB-UniRule"/>
</dbReference>
<accession>A0A347UFK6</accession>
<feature type="active site" description="Charge relay system" evidence="5">
    <location>
        <position position="451"/>
    </location>
</feature>
<evidence type="ECO:0000313" key="8">
    <source>
        <dbReference type="Proteomes" id="UP000261704"/>
    </source>
</evidence>
<keyword evidence="3 5" id="KW-0378">Hydrolase</keyword>
<feature type="active site" description="Charge relay system" evidence="5">
    <location>
        <position position="85"/>
    </location>
</feature>
<dbReference type="KEGG" id="pamo:BAR1_06630"/>
<evidence type="ECO:0000256" key="4">
    <source>
        <dbReference type="ARBA" id="ARBA00022825"/>
    </source>
</evidence>
<dbReference type="InterPro" id="IPR015500">
    <property type="entry name" value="Peptidase_S8_subtilisin-rel"/>
</dbReference>
<gene>
    <name evidence="7" type="ORF">BAR1_06630</name>
</gene>
<evidence type="ECO:0000256" key="3">
    <source>
        <dbReference type="ARBA" id="ARBA00022801"/>
    </source>
</evidence>
<dbReference type="OrthoDB" id="8390372at2"/>
<dbReference type="Pfam" id="PF00082">
    <property type="entry name" value="Peptidase_S8"/>
    <property type="match status" value="1"/>
</dbReference>
<keyword evidence="8" id="KW-1185">Reference proteome</keyword>
<dbReference type="CDD" id="cd00306">
    <property type="entry name" value="Peptidases_S8_S53"/>
    <property type="match status" value="1"/>
</dbReference>
<evidence type="ECO:0000256" key="2">
    <source>
        <dbReference type="ARBA" id="ARBA00022670"/>
    </source>
</evidence>
<sequence>MVLPLHDRIMPRTGVRRDAGVDIMPDIDLNRDSEYAHYLWHLHDAGVITLELADGGDLPRYEVSGSVWDDLYDDAVDPSLVAMIDNGCSSQHPYLPPAGDAGGMVEGIDFATHDFGAIIRPLGAAENPQDCTTDREGRRNHFDAANTADPQFWQRINDFDQATDIPGVSDIIDALEISAGVVRSVTTYADDLPTHGTLLAGVVGGRAPAVMPEECAEAIAYFGADPRCRLLPLNTSFRPEFIGLIHALLYAVGMGADVICIPRAIYMPTAKGNKVDPHRPKDKRASRIDTDPVLKQQAAIFEALLLEIAARVPVIVAAGNNGFKSETVYPASLAGPDNALISVGAINGKRKFSSYTNTRNVTVYAPSDDAPVWTRRELRLDPKGRTMHDHEVTQAESEPEEAGDYSTWGVLSTDVPGAFGAEDGGVSTIEETGYDSLIMQRSQFASFGGTSAASGIVAGVVSLLQAKRRKEGQAPMTGTEMKLHLQTNCPDLAIGLDGATVKRIDADSCLQAI</sequence>
<dbReference type="EMBL" id="CP032125">
    <property type="protein sequence ID" value="AXX97634.1"/>
    <property type="molecule type" value="Genomic_DNA"/>
</dbReference>
<dbReference type="SUPFAM" id="SSF52743">
    <property type="entry name" value="Subtilisin-like"/>
    <property type="match status" value="1"/>
</dbReference>
<evidence type="ECO:0000259" key="6">
    <source>
        <dbReference type="Pfam" id="PF00082"/>
    </source>
</evidence>
<keyword evidence="2 5" id="KW-0645">Protease</keyword>
<dbReference type="PRINTS" id="PR00723">
    <property type="entry name" value="SUBTILISIN"/>
</dbReference>
<dbReference type="PROSITE" id="PS51892">
    <property type="entry name" value="SUBTILASE"/>
    <property type="match status" value="1"/>
</dbReference>
<proteinExistence type="inferred from homology"/>
<feature type="active site" description="Charge relay system" evidence="5">
    <location>
        <position position="195"/>
    </location>
</feature>
<organism evidence="7 8">
    <name type="scientific">Profundibacter amoris</name>
    <dbReference type="NCBI Taxonomy" id="2171755"/>
    <lineage>
        <taxon>Bacteria</taxon>
        <taxon>Pseudomonadati</taxon>
        <taxon>Pseudomonadota</taxon>
        <taxon>Alphaproteobacteria</taxon>
        <taxon>Rhodobacterales</taxon>
        <taxon>Paracoccaceae</taxon>
        <taxon>Profundibacter</taxon>
    </lineage>
</organism>
<dbReference type="Proteomes" id="UP000261704">
    <property type="component" value="Chromosome"/>
</dbReference>
<reference evidence="7 8" key="1">
    <citation type="submission" date="2018-09" db="EMBL/GenBank/DDBJ databases">
        <title>Profundibacter amoris BAR1 gen. nov., sp. nov., a new member of the Roseobacter clade isolated at Lokis Castle Vent Field on the Arctic Mid-Oceanic Ridge.</title>
        <authorList>
            <person name="Le Moine Bauer S."/>
            <person name="Sjoeberg A.G."/>
            <person name="L'Haridon S."/>
            <person name="Stokke R."/>
            <person name="Roalkvam I."/>
            <person name="Steen I.H."/>
            <person name="Dahle H."/>
        </authorList>
    </citation>
    <scope>NUCLEOTIDE SEQUENCE [LARGE SCALE GENOMIC DNA]</scope>
    <source>
        <strain evidence="7 8">BAR1</strain>
    </source>
</reference>
<name>A0A347UFK6_9RHOB</name>
<dbReference type="InterPro" id="IPR050131">
    <property type="entry name" value="Peptidase_S8_subtilisin-like"/>
</dbReference>
<keyword evidence="4 5" id="KW-0720">Serine protease</keyword>
<comment type="similarity">
    <text evidence="1 5">Belongs to the peptidase S8 family.</text>
</comment>
<protein>
    <recommendedName>
        <fullName evidence="6">Peptidase S8/S53 domain-containing protein</fullName>
    </recommendedName>
</protein>
<evidence type="ECO:0000256" key="1">
    <source>
        <dbReference type="ARBA" id="ARBA00011073"/>
    </source>
</evidence>
<dbReference type="AlphaFoldDB" id="A0A347UFK6"/>
<evidence type="ECO:0000313" key="7">
    <source>
        <dbReference type="EMBL" id="AXX97634.1"/>
    </source>
</evidence>
<evidence type="ECO:0000256" key="5">
    <source>
        <dbReference type="PROSITE-ProRule" id="PRU01240"/>
    </source>
</evidence>
<dbReference type="PANTHER" id="PTHR43806">
    <property type="entry name" value="PEPTIDASE S8"/>
    <property type="match status" value="1"/>
</dbReference>
<dbReference type="PANTHER" id="PTHR43806:SF11">
    <property type="entry name" value="CEREVISIN-RELATED"/>
    <property type="match status" value="1"/>
</dbReference>